<reference evidence="2" key="1">
    <citation type="submission" date="2020-10" db="EMBL/GenBank/DDBJ databases">
        <title>Paenihalocynthiibacter styelae gen. nov., sp. nov., isolated from stalked sea squirt Styela clava.</title>
        <authorList>
            <person name="Kim Y.-O."/>
            <person name="Yoon J.-H."/>
        </authorList>
    </citation>
    <scope>NUCLEOTIDE SEQUENCE</scope>
    <source>
        <strain evidence="2">MYP1-1</strain>
    </source>
</reference>
<sequence>MFGILKRQKPEPALQEIYLSEEALAPDAPHYTVMMGIVDYTNAVMHSALYKVGEFPEEAYCLYNADYYMGEVLQNGHSRYLMNDRNSGADESSLHYALRAMEMIGCAELQQILQELADWVAANPEEAAQQNGVTHWAEALELLDERFYALNEEDFYHAVRRWAEDNVGVLFLPAAAVRDALTVLPDLNPRFANRQRTNSIAALDAGLTTDTVSYFRACMAGMVRGEQFFEVRAVSGGKPSPFFDHSAPGADYTRGDRQLWRLVANADGDLSGQYAGDSVDMFVRDPSNGELGQIAECDIAVAQRHRELAGRYKPGRFAWSLLKAATPDDPPAFLSFLMPADTPDELPEHYAFYGVTAQSGVQYKMLLDGEEAALFLWPDGELFSKISGSEYRGLLKEDLSRLI</sequence>
<dbReference type="RefSeq" id="WP_228849658.1">
    <property type="nucleotide sequence ID" value="NZ_JADCKQ010000012.1"/>
</dbReference>
<accession>A0A8J7IZ44</accession>
<dbReference type="AlphaFoldDB" id="A0A8J7IZ44"/>
<dbReference type="Proteomes" id="UP000640583">
    <property type="component" value="Unassembled WGS sequence"/>
</dbReference>
<protein>
    <submittedName>
        <fullName evidence="2">DUF4375 domain-containing protein</fullName>
    </submittedName>
</protein>
<evidence type="ECO:0000313" key="2">
    <source>
        <dbReference type="EMBL" id="MBI1494929.1"/>
    </source>
</evidence>
<feature type="domain" description="DNA mimic protein DMP19 C-terminal" evidence="1">
    <location>
        <begin position="54"/>
        <end position="166"/>
    </location>
</feature>
<dbReference type="Pfam" id="PF14300">
    <property type="entry name" value="DMP19"/>
    <property type="match status" value="1"/>
</dbReference>
<dbReference type="EMBL" id="JADCKQ010000012">
    <property type="protein sequence ID" value="MBI1494929.1"/>
    <property type="molecule type" value="Genomic_DNA"/>
</dbReference>
<name>A0A8J7IZ44_9RHOB</name>
<gene>
    <name evidence="2" type="ORF">H1D41_14895</name>
</gene>
<comment type="caution">
    <text evidence="2">The sequence shown here is derived from an EMBL/GenBank/DDBJ whole genome shotgun (WGS) entry which is preliminary data.</text>
</comment>
<organism evidence="2 3">
    <name type="scientific">Halocynthiibacter styelae</name>
    <dbReference type="NCBI Taxonomy" id="2761955"/>
    <lineage>
        <taxon>Bacteria</taxon>
        <taxon>Pseudomonadati</taxon>
        <taxon>Pseudomonadota</taxon>
        <taxon>Alphaproteobacteria</taxon>
        <taxon>Rhodobacterales</taxon>
        <taxon>Paracoccaceae</taxon>
        <taxon>Halocynthiibacter</taxon>
    </lineage>
</organism>
<evidence type="ECO:0000259" key="1">
    <source>
        <dbReference type="Pfam" id="PF14300"/>
    </source>
</evidence>
<dbReference type="Gene3D" id="1.20.1420.60">
    <property type="match status" value="1"/>
</dbReference>
<keyword evidence="3" id="KW-1185">Reference proteome</keyword>
<dbReference type="InterPro" id="IPR025402">
    <property type="entry name" value="DMP19_C"/>
</dbReference>
<proteinExistence type="predicted"/>
<evidence type="ECO:0000313" key="3">
    <source>
        <dbReference type="Proteomes" id="UP000640583"/>
    </source>
</evidence>